<keyword evidence="3" id="KW-1185">Reference proteome</keyword>
<dbReference type="AlphaFoldDB" id="A0A3M7PMJ2"/>
<dbReference type="EMBL" id="REGN01009867">
    <property type="protein sequence ID" value="RNA00194.1"/>
    <property type="molecule type" value="Genomic_DNA"/>
</dbReference>
<evidence type="ECO:0000313" key="3">
    <source>
        <dbReference type="Proteomes" id="UP000276133"/>
    </source>
</evidence>
<protein>
    <submittedName>
        <fullName evidence="2">Autocrine proliferation repressor A-like</fullName>
    </submittedName>
</protein>
<sequence length="129" mass="15119">MKNKFQIIFSLVLCLNSSIYSTPLDDYVNSKDDHYKYEILKVEQFSDYKLFYINMTSQKWQDEKLKMNSRVVQKYFKLISDQHLITSKPGTFSTLVILKKQKSFENSSSGNSCPIFCIKMSVSNRQLDS</sequence>
<comment type="caution">
    <text evidence="2">The sequence shown here is derived from an EMBL/GenBank/DDBJ whole genome shotgun (WGS) entry which is preliminary data.</text>
</comment>
<evidence type="ECO:0000256" key="1">
    <source>
        <dbReference type="SAM" id="SignalP"/>
    </source>
</evidence>
<organism evidence="2 3">
    <name type="scientific">Brachionus plicatilis</name>
    <name type="common">Marine rotifer</name>
    <name type="synonym">Brachionus muelleri</name>
    <dbReference type="NCBI Taxonomy" id="10195"/>
    <lineage>
        <taxon>Eukaryota</taxon>
        <taxon>Metazoa</taxon>
        <taxon>Spiralia</taxon>
        <taxon>Gnathifera</taxon>
        <taxon>Rotifera</taxon>
        <taxon>Eurotatoria</taxon>
        <taxon>Monogononta</taxon>
        <taxon>Pseudotrocha</taxon>
        <taxon>Ploima</taxon>
        <taxon>Brachionidae</taxon>
        <taxon>Brachionus</taxon>
    </lineage>
</organism>
<evidence type="ECO:0000313" key="2">
    <source>
        <dbReference type="EMBL" id="RNA00194.1"/>
    </source>
</evidence>
<dbReference type="Proteomes" id="UP000276133">
    <property type="component" value="Unassembled WGS sequence"/>
</dbReference>
<proteinExistence type="predicted"/>
<keyword evidence="1" id="KW-0732">Signal</keyword>
<feature type="chain" id="PRO_5018017581" evidence="1">
    <location>
        <begin position="22"/>
        <end position="129"/>
    </location>
</feature>
<dbReference type="InterPro" id="IPR009199">
    <property type="entry name" value="PhoPQ-act_pathogen-rel_PqaA"/>
</dbReference>
<gene>
    <name evidence="2" type="ORF">BpHYR1_046470</name>
</gene>
<feature type="signal peptide" evidence="1">
    <location>
        <begin position="1"/>
        <end position="21"/>
    </location>
</feature>
<accession>A0A3M7PMJ2</accession>
<dbReference type="Pfam" id="PF10142">
    <property type="entry name" value="PhoPQ_related"/>
    <property type="match status" value="1"/>
</dbReference>
<reference evidence="2 3" key="1">
    <citation type="journal article" date="2018" name="Sci. Rep.">
        <title>Genomic signatures of local adaptation to the degree of environmental predictability in rotifers.</title>
        <authorList>
            <person name="Franch-Gras L."/>
            <person name="Hahn C."/>
            <person name="Garcia-Roger E.M."/>
            <person name="Carmona M.J."/>
            <person name="Serra M."/>
            <person name="Gomez A."/>
        </authorList>
    </citation>
    <scope>NUCLEOTIDE SEQUENCE [LARGE SCALE GENOMIC DNA]</scope>
    <source>
        <strain evidence="2">HYR1</strain>
    </source>
</reference>
<name>A0A3M7PMJ2_BRAPC</name>